<accession>A0A842JCN6</accession>
<dbReference type="AlphaFoldDB" id="A0A842JCN6"/>
<protein>
    <submittedName>
        <fullName evidence="2">Uncharacterized protein</fullName>
    </submittedName>
</protein>
<dbReference type="Proteomes" id="UP000552683">
    <property type="component" value="Unassembled WGS sequence"/>
</dbReference>
<sequence>MSKFIVLYATLIGVDFCNEGDIIELPEGTDRNFIARMQTIGAIAPYNGKKAVTAKNDKNKDEDGDKTKKDGEKEDKKIASQSDKEKDKDAKKDDKKPPEDDKDANAKGFDENGNIND</sequence>
<organism evidence="2 3">
    <name type="scientific">Campylobacter massiliensis</name>
    <dbReference type="NCBI Taxonomy" id="2762557"/>
    <lineage>
        <taxon>Bacteria</taxon>
        <taxon>Pseudomonadati</taxon>
        <taxon>Campylobacterota</taxon>
        <taxon>Epsilonproteobacteria</taxon>
        <taxon>Campylobacterales</taxon>
        <taxon>Campylobacteraceae</taxon>
        <taxon>Campylobacter</taxon>
    </lineage>
</organism>
<gene>
    <name evidence="2" type="ORF">H7R39_07930</name>
</gene>
<evidence type="ECO:0000313" key="3">
    <source>
        <dbReference type="Proteomes" id="UP000552683"/>
    </source>
</evidence>
<keyword evidence="3" id="KW-1185">Reference proteome</keyword>
<reference evidence="2 3" key="1">
    <citation type="submission" date="2020-08" db="EMBL/GenBank/DDBJ databases">
        <title>Complete genome and description of Campylobacter massiliensis Marseille-Q3452 sp. nov.</title>
        <authorList>
            <person name="Antezack A."/>
        </authorList>
    </citation>
    <scope>NUCLEOTIDE SEQUENCE [LARGE SCALE GENOMIC DNA]</scope>
    <source>
        <strain evidence="2 3">Marseille-Q3452</strain>
    </source>
</reference>
<name>A0A842JCN6_9BACT</name>
<evidence type="ECO:0000313" key="2">
    <source>
        <dbReference type="EMBL" id="MBC2883183.1"/>
    </source>
</evidence>
<feature type="region of interest" description="Disordered" evidence="1">
    <location>
        <begin position="46"/>
        <end position="117"/>
    </location>
</feature>
<evidence type="ECO:0000256" key="1">
    <source>
        <dbReference type="SAM" id="MobiDB-lite"/>
    </source>
</evidence>
<dbReference type="RefSeq" id="WP_185898738.1">
    <property type="nucleotide sequence ID" value="NZ_JACLZK010000002.1"/>
</dbReference>
<dbReference type="EMBL" id="JACLZK010000002">
    <property type="protein sequence ID" value="MBC2883183.1"/>
    <property type="molecule type" value="Genomic_DNA"/>
</dbReference>
<comment type="caution">
    <text evidence="2">The sequence shown here is derived from an EMBL/GenBank/DDBJ whole genome shotgun (WGS) entry which is preliminary data.</text>
</comment>
<proteinExistence type="predicted"/>
<feature type="compositionally biased region" description="Basic and acidic residues" evidence="1">
    <location>
        <begin position="55"/>
        <end position="110"/>
    </location>
</feature>